<protein>
    <submittedName>
        <fullName evidence="3">Uncharacterized protein</fullName>
    </submittedName>
</protein>
<dbReference type="AlphaFoldDB" id="A0A450VN43"/>
<evidence type="ECO:0000313" key="3">
    <source>
        <dbReference type="EMBL" id="VFK06140.1"/>
    </source>
</evidence>
<dbReference type="EMBL" id="CAADFG010000338">
    <property type="protein sequence ID" value="VFK03596.1"/>
    <property type="molecule type" value="Genomic_DNA"/>
</dbReference>
<sequence>MTVIDIKSRRAVQENYEKSDLNSTNAGLRCRNTPLTTYAKTKPNRFTLRQSSPQITVLPSISI</sequence>
<accession>A0A450VN43</accession>
<gene>
    <name evidence="2" type="ORF">BECKH772A_GA0070896_103383</name>
    <name evidence="1" type="ORF">BECKH772B_GA0070898_101854</name>
    <name evidence="3" type="ORF">BECKH772C_GA0070978_103282</name>
</gene>
<dbReference type="EMBL" id="CAADFJ010000328">
    <property type="protein sequence ID" value="VFK06140.1"/>
    <property type="molecule type" value="Genomic_DNA"/>
</dbReference>
<dbReference type="EMBL" id="CAADFI010000185">
    <property type="protein sequence ID" value="VFK00288.1"/>
    <property type="molecule type" value="Genomic_DNA"/>
</dbReference>
<organism evidence="3">
    <name type="scientific">Candidatus Kentrum eta</name>
    <dbReference type="NCBI Taxonomy" id="2126337"/>
    <lineage>
        <taxon>Bacteria</taxon>
        <taxon>Pseudomonadati</taxon>
        <taxon>Pseudomonadota</taxon>
        <taxon>Gammaproteobacteria</taxon>
        <taxon>Candidatus Kentrum</taxon>
    </lineage>
</organism>
<name>A0A450VN43_9GAMM</name>
<evidence type="ECO:0000313" key="1">
    <source>
        <dbReference type="EMBL" id="VFK00288.1"/>
    </source>
</evidence>
<evidence type="ECO:0000313" key="2">
    <source>
        <dbReference type="EMBL" id="VFK03596.1"/>
    </source>
</evidence>
<reference evidence="3" key="1">
    <citation type="submission" date="2019-02" db="EMBL/GenBank/DDBJ databases">
        <authorList>
            <person name="Gruber-Vodicka R. H."/>
            <person name="Seah K. B. B."/>
        </authorList>
    </citation>
    <scope>NUCLEOTIDE SEQUENCE</scope>
    <source>
        <strain evidence="3">BECK_SA2B12</strain>
        <strain evidence="2">BECK_SA2B15</strain>
        <strain evidence="1">BECK_SA2B20</strain>
    </source>
</reference>
<proteinExistence type="predicted"/>